<dbReference type="PaxDb" id="2903-EOD10227"/>
<feature type="domain" description="PDZ" evidence="2">
    <location>
        <begin position="32"/>
        <end position="81"/>
    </location>
</feature>
<dbReference type="InterPro" id="IPR001478">
    <property type="entry name" value="PDZ"/>
</dbReference>
<evidence type="ECO:0000313" key="3">
    <source>
        <dbReference type="EnsemblProtists" id="EOD20684"/>
    </source>
</evidence>
<accession>A0A0D3JAZ9</accession>
<dbReference type="KEGG" id="ehx:EMIHUDRAFT_241987"/>
<dbReference type="EnsemblProtists" id="EOD20684">
    <property type="protein sequence ID" value="EOD20684"/>
    <property type="gene ID" value="EMIHUDRAFT_241987"/>
</dbReference>
<feature type="compositionally biased region" description="Acidic residues" evidence="1">
    <location>
        <begin position="1"/>
        <end position="19"/>
    </location>
</feature>
<sequence length="106" mass="11358">MCEDEEGDEDGADEDDELPAAEMKKMKKRNVTLTLERIDGSLGIAVAGNQVTAVHKNGAGEAAGLEIGDLITEVNGKDTHLDTFGSLLPKDKTKPIKLRVVRLDAL</sequence>
<protein>
    <recommendedName>
        <fullName evidence="2">PDZ domain-containing protein</fullName>
    </recommendedName>
</protein>
<reference evidence="4" key="1">
    <citation type="journal article" date="2013" name="Nature">
        <title>Pan genome of the phytoplankton Emiliania underpins its global distribution.</title>
        <authorList>
            <person name="Read B.A."/>
            <person name="Kegel J."/>
            <person name="Klute M.J."/>
            <person name="Kuo A."/>
            <person name="Lefebvre S.C."/>
            <person name="Maumus F."/>
            <person name="Mayer C."/>
            <person name="Miller J."/>
            <person name="Monier A."/>
            <person name="Salamov A."/>
            <person name="Young J."/>
            <person name="Aguilar M."/>
            <person name="Claverie J.M."/>
            <person name="Frickenhaus S."/>
            <person name="Gonzalez K."/>
            <person name="Herman E.K."/>
            <person name="Lin Y.C."/>
            <person name="Napier J."/>
            <person name="Ogata H."/>
            <person name="Sarno A.F."/>
            <person name="Shmutz J."/>
            <person name="Schroeder D."/>
            <person name="de Vargas C."/>
            <person name="Verret F."/>
            <person name="von Dassow P."/>
            <person name="Valentin K."/>
            <person name="Van de Peer Y."/>
            <person name="Wheeler G."/>
            <person name="Dacks J.B."/>
            <person name="Delwiche C.F."/>
            <person name="Dyhrman S.T."/>
            <person name="Glockner G."/>
            <person name="John U."/>
            <person name="Richards T."/>
            <person name="Worden A.Z."/>
            <person name="Zhang X."/>
            <person name="Grigoriev I.V."/>
            <person name="Allen A.E."/>
            <person name="Bidle K."/>
            <person name="Borodovsky M."/>
            <person name="Bowler C."/>
            <person name="Brownlee C."/>
            <person name="Cock J.M."/>
            <person name="Elias M."/>
            <person name="Gladyshev V.N."/>
            <person name="Groth M."/>
            <person name="Guda C."/>
            <person name="Hadaegh A."/>
            <person name="Iglesias-Rodriguez M.D."/>
            <person name="Jenkins J."/>
            <person name="Jones B.M."/>
            <person name="Lawson T."/>
            <person name="Leese F."/>
            <person name="Lindquist E."/>
            <person name="Lobanov A."/>
            <person name="Lomsadze A."/>
            <person name="Malik S.B."/>
            <person name="Marsh M.E."/>
            <person name="Mackinder L."/>
            <person name="Mock T."/>
            <person name="Mueller-Roeber B."/>
            <person name="Pagarete A."/>
            <person name="Parker M."/>
            <person name="Probert I."/>
            <person name="Quesneville H."/>
            <person name="Raines C."/>
            <person name="Rensing S.A."/>
            <person name="Riano-Pachon D.M."/>
            <person name="Richier S."/>
            <person name="Rokitta S."/>
            <person name="Shiraiwa Y."/>
            <person name="Soanes D.M."/>
            <person name="van der Giezen M."/>
            <person name="Wahlund T.M."/>
            <person name="Williams B."/>
            <person name="Wilson W."/>
            <person name="Wolfe G."/>
            <person name="Wurch L.L."/>
        </authorList>
    </citation>
    <scope>NUCLEOTIDE SEQUENCE</scope>
</reference>
<name>A0A0D3JAZ9_EMIH1</name>
<dbReference type="GeneID" id="17266228"/>
<evidence type="ECO:0000259" key="2">
    <source>
        <dbReference type="PROSITE" id="PS50106"/>
    </source>
</evidence>
<dbReference type="PROSITE" id="PS50106">
    <property type="entry name" value="PDZ"/>
    <property type="match status" value="1"/>
</dbReference>
<proteinExistence type="predicted"/>
<dbReference type="InterPro" id="IPR041489">
    <property type="entry name" value="PDZ_6"/>
</dbReference>
<dbReference type="Proteomes" id="UP000013827">
    <property type="component" value="Unassembled WGS sequence"/>
</dbReference>
<dbReference type="RefSeq" id="XP_005762656.1">
    <property type="nucleotide sequence ID" value="XM_005762599.1"/>
</dbReference>
<dbReference type="HOGENOM" id="CLU_2228258_0_0_1"/>
<evidence type="ECO:0000313" key="4">
    <source>
        <dbReference type="Proteomes" id="UP000013827"/>
    </source>
</evidence>
<dbReference type="SMART" id="SM00228">
    <property type="entry name" value="PDZ"/>
    <property type="match status" value="1"/>
</dbReference>
<dbReference type="SUPFAM" id="SSF50156">
    <property type="entry name" value="PDZ domain-like"/>
    <property type="match status" value="1"/>
</dbReference>
<dbReference type="RefSeq" id="XP_005773113.1">
    <property type="nucleotide sequence ID" value="XM_005773056.1"/>
</dbReference>
<dbReference type="KEGG" id="ehx:EMIHUDRAFT_215904"/>
<dbReference type="Gene3D" id="2.30.42.10">
    <property type="match status" value="1"/>
</dbReference>
<dbReference type="EnsemblProtists" id="EOD10227">
    <property type="protein sequence ID" value="EOD10227"/>
    <property type="gene ID" value="EMIHUDRAFT_215904"/>
</dbReference>
<dbReference type="GeneID" id="17256431"/>
<feature type="region of interest" description="Disordered" evidence="1">
    <location>
        <begin position="1"/>
        <end position="23"/>
    </location>
</feature>
<dbReference type="InterPro" id="IPR036034">
    <property type="entry name" value="PDZ_sf"/>
</dbReference>
<organism evidence="3 4">
    <name type="scientific">Emiliania huxleyi (strain CCMP1516)</name>
    <dbReference type="NCBI Taxonomy" id="280463"/>
    <lineage>
        <taxon>Eukaryota</taxon>
        <taxon>Haptista</taxon>
        <taxon>Haptophyta</taxon>
        <taxon>Prymnesiophyceae</taxon>
        <taxon>Isochrysidales</taxon>
        <taxon>Noelaerhabdaceae</taxon>
        <taxon>Emiliania</taxon>
    </lineage>
</organism>
<dbReference type="Pfam" id="PF17820">
    <property type="entry name" value="PDZ_6"/>
    <property type="match status" value="1"/>
</dbReference>
<dbReference type="AlphaFoldDB" id="A0A0D3JAZ9"/>
<reference evidence="3" key="2">
    <citation type="submission" date="2024-10" db="UniProtKB">
        <authorList>
            <consortium name="EnsemblProtists"/>
        </authorList>
    </citation>
    <scope>IDENTIFICATION</scope>
</reference>
<evidence type="ECO:0000256" key="1">
    <source>
        <dbReference type="SAM" id="MobiDB-lite"/>
    </source>
</evidence>
<keyword evidence="4" id="KW-1185">Reference proteome</keyword>